<protein>
    <submittedName>
        <fullName evidence="1">Uncharacterized protein</fullName>
    </submittedName>
</protein>
<dbReference type="Proteomes" id="UP001175211">
    <property type="component" value="Unassembled WGS sequence"/>
</dbReference>
<dbReference type="GeneID" id="85352695"/>
<accession>A0AA39NS29</accession>
<organism evidence="1 2">
    <name type="scientific">Armillaria tabescens</name>
    <name type="common">Ringless honey mushroom</name>
    <name type="synonym">Agaricus tabescens</name>
    <dbReference type="NCBI Taxonomy" id="1929756"/>
    <lineage>
        <taxon>Eukaryota</taxon>
        <taxon>Fungi</taxon>
        <taxon>Dikarya</taxon>
        <taxon>Basidiomycota</taxon>
        <taxon>Agaricomycotina</taxon>
        <taxon>Agaricomycetes</taxon>
        <taxon>Agaricomycetidae</taxon>
        <taxon>Agaricales</taxon>
        <taxon>Marasmiineae</taxon>
        <taxon>Physalacriaceae</taxon>
        <taxon>Desarmillaria</taxon>
    </lineage>
</organism>
<dbReference type="EMBL" id="JAUEPS010000001">
    <property type="protein sequence ID" value="KAK0470468.1"/>
    <property type="molecule type" value="Genomic_DNA"/>
</dbReference>
<dbReference type="AlphaFoldDB" id="A0AA39NS29"/>
<proteinExistence type="predicted"/>
<reference evidence="1" key="1">
    <citation type="submission" date="2023-06" db="EMBL/GenBank/DDBJ databases">
        <authorList>
            <consortium name="Lawrence Berkeley National Laboratory"/>
            <person name="Ahrendt S."/>
            <person name="Sahu N."/>
            <person name="Indic B."/>
            <person name="Wong-Bajracharya J."/>
            <person name="Merenyi Z."/>
            <person name="Ke H.-M."/>
            <person name="Monk M."/>
            <person name="Kocsube S."/>
            <person name="Drula E."/>
            <person name="Lipzen A."/>
            <person name="Balint B."/>
            <person name="Henrissat B."/>
            <person name="Andreopoulos B."/>
            <person name="Martin F.M."/>
            <person name="Harder C.B."/>
            <person name="Rigling D."/>
            <person name="Ford K.L."/>
            <person name="Foster G.D."/>
            <person name="Pangilinan J."/>
            <person name="Papanicolaou A."/>
            <person name="Barry K."/>
            <person name="LaButti K."/>
            <person name="Viragh M."/>
            <person name="Koriabine M."/>
            <person name="Yan M."/>
            <person name="Riley R."/>
            <person name="Champramary S."/>
            <person name="Plett K.L."/>
            <person name="Tsai I.J."/>
            <person name="Slot J."/>
            <person name="Sipos G."/>
            <person name="Plett J."/>
            <person name="Nagy L.G."/>
            <person name="Grigoriev I.V."/>
        </authorList>
    </citation>
    <scope>NUCLEOTIDE SEQUENCE</scope>
    <source>
        <strain evidence="1">CCBAS 213</strain>
    </source>
</reference>
<keyword evidence="2" id="KW-1185">Reference proteome</keyword>
<evidence type="ECO:0000313" key="1">
    <source>
        <dbReference type="EMBL" id="KAK0470468.1"/>
    </source>
</evidence>
<gene>
    <name evidence="1" type="ORF">EV420DRAFT_1473524</name>
</gene>
<name>A0AA39NS29_ARMTA</name>
<comment type="caution">
    <text evidence="1">The sequence shown here is derived from an EMBL/GenBank/DDBJ whole genome shotgun (WGS) entry which is preliminary data.</text>
</comment>
<evidence type="ECO:0000313" key="2">
    <source>
        <dbReference type="Proteomes" id="UP001175211"/>
    </source>
</evidence>
<dbReference type="RefSeq" id="XP_060340261.1">
    <property type="nucleotide sequence ID" value="XM_060469147.1"/>
</dbReference>
<sequence>MCKRALNVLVKADNKDRLEKHGDPECLPTSSLASLLTTEGLQHSPTPPISPKGSSSFLQALAKITLKLKELFSGILGLKKRLRDAGDDSPEDIIEKCKKIFNCSEVEHQPGSSFHFDGYHSELYHLADAKQYIPLYLFTLANITIIQREEDTLPMKKIQDCGHGKIMVLDISNPRFRKEVDLMELQWQDAAPHFVDFMSSL</sequence>